<feature type="transmembrane region" description="Helical" evidence="5">
    <location>
        <begin position="147"/>
        <end position="165"/>
    </location>
</feature>
<evidence type="ECO:0000256" key="2">
    <source>
        <dbReference type="ARBA" id="ARBA00022692"/>
    </source>
</evidence>
<feature type="transmembrane region" description="Helical" evidence="5">
    <location>
        <begin position="249"/>
        <end position="266"/>
    </location>
</feature>
<feature type="transmembrane region" description="Helical" evidence="5">
    <location>
        <begin position="201"/>
        <end position="219"/>
    </location>
</feature>
<dbReference type="InterPro" id="IPR006007">
    <property type="entry name" value="Inorganic_carbon_transpt"/>
</dbReference>
<dbReference type="GO" id="GO:0016020">
    <property type="term" value="C:membrane"/>
    <property type="evidence" value="ECO:0007669"/>
    <property type="project" value="UniProtKB-SubCell"/>
</dbReference>
<protein>
    <submittedName>
        <fullName evidence="7">Putative bicarbonate transporter, IctB family</fullName>
    </submittedName>
</protein>
<dbReference type="PANTHER" id="PTHR37422:SF22">
    <property type="entry name" value="SLR1515 PROTEIN"/>
    <property type="match status" value="1"/>
</dbReference>
<feature type="transmembrane region" description="Helical" evidence="5">
    <location>
        <begin position="407"/>
        <end position="426"/>
    </location>
</feature>
<organism evidence="7">
    <name type="scientific">Symploca sp. SIO1C4</name>
    <dbReference type="NCBI Taxonomy" id="2607765"/>
    <lineage>
        <taxon>Bacteria</taxon>
        <taxon>Bacillati</taxon>
        <taxon>Cyanobacteriota</taxon>
        <taxon>Cyanophyceae</taxon>
        <taxon>Coleofasciculales</taxon>
        <taxon>Coleofasciculaceae</taxon>
        <taxon>Symploca</taxon>
    </lineage>
</organism>
<sequence>MNSAWQQFTLSNLPLHQWRGASYLYKLVGLLQSWRQGSWLLQWAEQIAALLVAIIFALGPFVSTALIGILLIACAGFWVLLTLSEPSEKSQLTPIHLLVLLYWGIATVATALSPVKVAARSGLVKLTLYLLLFALMARVLRSSRLRSWIITIFLHISLIVSSYGIRQHFFGAKELATWTDPTSASANLTRVYSYLGNPNLLAGYLIPAVALSLAAVFAWQRLFPKALALTMFIVNCACLILTYSRGGWIGFLVCIFASLVLLVYWYSRQLPPDWRPWAMPILLGNCAAVVIIAVIFVEPVRDRVSSIFAGRSDSSNNFRINVWSAVLDMIRDRPILGIGPGNNAFNKVYPLYQRPKYTALSAYSIFLETIVETGFIGFACFLWLLTVTFNQGVKQLSRLRSIANPQGFWLIGAIAAIAGMLAHGLVDTVWYRPQVNTLWWLMVGIIASFYIPRVEIRNQ</sequence>
<feature type="transmembrane region" description="Helical" evidence="5">
    <location>
        <begin position="278"/>
        <end position="297"/>
    </location>
</feature>
<keyword evidence="4 5" id="KW-0472">Membrane</keyword>
<feature type="transmembrane region" description="Helical" evidence="5">
    <location>
        <begin position="360"/>
        <end position="386"/>
    </location>
</feature>
<dbReference type="EMBL" id="JAAHFQ010000190">
    <property type="protein sequence ID" value="NER28265.1"/>
    <property type="molecule type" value="Genomic_DNA"/>
</dbReference>
<dbReference type="InterPro" id="IPR051533">
    <property type="entry name" value="WaaL-like"/>
</dbReference>
<feature type="transmembrane region" description="Helical" evidence="5">
    <location>
        <begin position="40"/>
        <end position="59"/>
    </location>
</feature>
<gene>
    <name evidence="7" type="primary">ictB</name>
    <name evidence="7" type="ORF">F6J89_11685</name>
</gene>
<evidence type="ECO:0000313" key="7">
    <source>
        <dbReference type="EMBL" id="NER28265.1"/>
    </source>
</evidence>
<dbReference type="NCBIfam" id="TIGR00947">
    <property type="entry name" value="2A73"/>
    <property type="match status" value="1"/>
</dbReference>
<comment type="subcellular location">
    <subcellularLocation>
        <location evidence="1">Membrane</location>
        <topology evidence="1">Multi-pass membrane protein</topology>
    </subcellularLocation>
</comment>
<proteinExistence type="predicted"/>
<feature type="domain" description="O-antigen ligase-related" evidence="6">
    <location>
        <begin position="232"/>
        <end position="382"/>
    </location>
</feature>
<evidence type="ECO:0000256" key="3">
    <source>
        <dbReference type="ARBA" id="ARBA00022989"/>
    </source>
</evidence>
<evidence type="ECO:0000256" key="1">
    <source>
        <dbReference type="ARBA" id="ARBA00004141"/>
    </source>
</evidence>
<evidence type="ECO:0000256" key="4">
    <source>
        <dbReference type="ARBA" id="ARBA00023136"/>
    </source>
</evidence>
<dbReference type="AlphaFoldDB" id="A0A6B3NBG6"/>
<dbReference type="PANTHER" id="PTHR37422">
    <property type="entry name" value="TEICHURONIC ACID BIOSYNTHESIS PROTEIN TUAE"/>
    <property type="match status" value="1"/>
</dbReference>
<feature type="transmembrane region" description="Helical" evidence="5">
    <location>
        <begin position="121"/>
        <end position="140"/>
    </location>
</feature>
<name>A0A6B3NBG6_9CYAN</name>
<feature type="transmembrane region" description="Helical" evidence="5">
    <location>
        <begin position="95"/>
        <end position="115"/>
    </location>
</feature>
<dbReference type="InterPro" id="IPR007016">
    <property type="entry name" value="O-antigen_ligase-rel_domated"/>
</dbReference>
<feature type="transmembrane region" description="Helical" evidence="5">
    <location>
        <begin position="438"/>
        <end position="456"/>
    </location>
</feature>
<feature type="transmembrane region" description="Helical" evidence="5">
    <location>
        <begin position="226"/>
        <end position="243"/>
    </location>
</feature>
<reference evidence="7" key="1">
    <citation type="submission" date="2019-11" db="EMBL/GenBank/DDBJ databases">
        <title>Genomic insights into an expanded diversity of filamentous marine cyanobacteria reveals the extraordinary biosynthetic potential of Moorea and Okeania.</title>
        <authorList>
            <person name="Ferreira Leao T."/>
            <person name="Wang M."/>
            <person name="Moss N."/>
            <person name="Da Silva R."/>
            <person name="Sanders J."/>
            <person name="Nurk S."/>
            <person name="Gurevich A."/>
            <person name="Humphrey G."/>
            <person name="Reher R."/>
            <person name="Zhu Q."/>
            <person name="Belda-Ferre P."/>
            <person name="Glukhov E."/>
            <person name="Rex R."/>
            <person name="Dorrestein P.C."/>
            <person name="Knight R."/>
            <person name="Pevzner P."/>
            <person name="Gerwick W.H."/>
            <person name="Gerwick L."/>
        </authorList>
    </citation>
    <scope>NUCLEOTIDE SEQUENCE</scope>
    <source>
        <strain evidence="7">SIO1C4</strain>
    </source>
</reference>
<evidence type="ECO:0000259" key="6">
    <source>
        <dbReference type="Pfam" id="PF04932"/>
    </source>
</evidence>
<accession>A0A6B3NBG6</accession>
<comment type="caution">
    <text evidence="7">The sequence shown here is derived from an EMBL/GenBank/DDBJ whole genome shotgun (WGS) entry which is preliminary data.</text>
</comment>
<evidence type="ECO:0000256" key="5">
    <source>
        <dbReference type="SAM" id="Phobius"/>
    </source>
</evidence>
<keyword evidence="2 5" id="KW-0812">Transmembrane</keyword>
<keyword evidence="3 5" id="KW-1133">Transmembrane helix</keyword>
<dbReference type="Pfam" id="PF04932">
    <property type="entry name" value="Wzy_C"/>
    <property type="match status" value="1"/>
</dbReference>